<accession>L8JCX8</accession>
<proteinExistence type="predicted"/>
<dbReference type="EMBL" id="AMZO01000006">
    <property type="protein sequence ID" value="ELR66686.1"/>
    <property type="molecule type" value="Genomic_DNA"/>
</dbReference>
<dbReference type="OrthoDB" id="5813182at2"/>
<evidence type="ECO:0000313" key="3">
    <source>
        <dbReference type="Proteomes" id="UP000011134"/>
    </source>
</evidence>
<reference evidence="2 3" key="1">
    <citation type="submission" date="2012-12" db="EMBL/GenBank/DDBJ databases">
        <title>Genome Assembly of Photobacterium sp. AK15.</title>
        <authorList>
            <person name="Khatri I."/>
            <person name="Vaidya B."/>
            <person name="Srinivas T.N.R."/>
            <person name="Subramanian S."/>
            <person name="Pinnaka A."/>
        </authorList>
    </citation>
    <scope>NUCLEOTIDE SEQUENCE [LARGE SCALE GENOMIC DNA]</scope>
    <source>
        <strain evidence="2 3">AK15</strain>
    </source>
</reference>
<feature type="coiled-coil region" evidence="1">
    <location>
        <begin position="44"/>
        <end position="78"/>
    </location>
</feature>
<dbReference type="Proteomes" id="UP000011134">
    <property type="component" value="Unassembled WGS sequence"/>
</dbReference>
<evidence type="ECO:0000256" key="1">
    <source>
        <dbReference type="SAM" id="Coils"/>
    </source>
</evidence>
<dbReference type="PATRIC" id="fig|1056511.3.peg.1213"/>
<keyword evidence="3" id="KW-1185">Reference proteome</keyword>
<sequence length="242" mass="27898">MLDFANSHALKSKQTKATTASNIIKNVILSDLAELYSPAEIEILQQAQQLIEDGKHRIQILKEKRRKEEKIRESVESRLHDRAYSKALNALEGMTLSELYRLNVCFSFQHSVMGELIADYDHQRYLETVKSWLDMGNREDFYLDQSPEELREDWASGIAEAAVEIISWPNLKYHRDFQVPDGHFHEPVGIPEDFPEVIYSDVKDKNAHKLTPQCLGVIKAIETFEENERKVQLILSKLGDVS</sequence>
<dbReference type="RefSeq" id="WP_007463559.1">
    <property type="nucleotide sequence ID" value="NZ_AMZO01000006.1"/>
</dbReference>
<comment type="caution">
    <text evidence="2">The sequence shown here is derived from an EMBL/GenBank/DDBJ whole genome shotgun (WGS) entry which is preliminary data.</text>
</comment>
<organism evidence="2 3">
    <name type="scientific">Photobacterium marinum</name>
    <dbReference type="NCBI Taxonomy" id="1056511"/>
    <lineage>
        <taxon>Bacteria</taxon>
        <taxon>Pseudomonadati</taxon>
        <taxon>Pseudomonadota</taxon>
        <taxon>Gammaproteobacteria</taxon>
        <taxon>Vibrionales</taxon>
        <taxon>Vibrionaceae</taxon>
        <taxon>Photobacterium</taxon>
    </lineage>
</organism>
<protein>
    <submittedName>
        <fullName evidence="2">Uncharacterized protein</fullName>
    </submittedName>
</protein>
<evidence type="ECO:0000313" key="2">
    <source>
        <dbReference type="EMBL" id="ELR66686.1"/>
    </source>
</evidence>
<keyword evidence="1" id="KW-0175">Coiled coil</keyword>
<gene>
    <name evidence="2" type="ORF">C942_04384</name>
</gene>
<dbReference type="AlphaFoldDB" id="L8JCX8"/>
<name>L8JCX8_9GAMM</name>